<keyword evidence="5 8" id="KW-0479">Metal-binding</keyword>
<organism evidence="12">
    <name type="scientific">Candidatus Kentrum sp. DK</name>
    <dbReference type="NCBI Taxonomy" id="2126562"/>
    <lineage>
        <taxon>Bacteria</taxon>
        <taxon>Pseudomonadati</taxon>
        <taxon>Pseudomonadota</taxon>
        <taxon>Gammaproteobacteria</taxon>
        <taxon>Candidatus Kentrum</taxon>
    </lineage>
</organism>
<dbReference type="InterPro" id="IPR009078">
    <property type="entry name" value="Ferritin-like_SF"/>
</dbReference>
<comment type="similarity">
    <text evidence="2 8">Belongs to the bacterioferritin family.</text>
</comment>
<dbReference type="GO" id="GO:0006879">
    <property type="term" value="P:intracellular iron ion homeostasis"/>
    <property type="evidence" value="ECO:0007669"/>
    <property type="project" value="UniProtKB-KW"/>
</dbReference>
<dbReference type="SUPFAM" id="SSF47240">
    <property type="entry name" value="Ferritin-like"/>
    <property type="match status" value="1"/>
</dbReference>
<feature type="binding site" evidence="9">
    <location>
        <position position="52"/>
    </location>
    <ligand>
        <name>Fe cation</name>
        <dbReference type="ChEBI" id="CHEBI:24875"/>
        <label>1</label>
    </ligand>
</feature>
<comment type="catalytic activity">
    <reaction evidence="8">
        <text>4 Fe(2+) + O2 + 4 H(+) = 4 Fe(3+) + 2 H2O</text>
        <dbReference type="Rhea" id="RHEA:11148"/>
        <dbReference type="ChEBI" id="CHEBI:15377"/>
        <dbReference type="ChEBI" id="CHEBI:15378"/>
        <dbReference type="ChEBI" id="CHEBI:15379"/>
        <dbReference type="ChEBI" id="CHEBI:29033"/>
        <dbReference type="ChEBI" id="CHEBI:29034"/>
        <dbReference type="EC" id="1.16.3.1"/>
    </reaction>
</comment>
<evidence type="ECO:0000256" key="1">
    <source>
        <dbReference type="ARBA" id="ARBA00001970"/>
    </source>
</evidence>
<protein>
    <recommendedName>
        <fullName evidence="8">Bacterioferritin</fullName>
        <ecNumber evidence="8">1.16.3.1</ecNumber>
    </recommendedName>
</protein>
<evidence type="ECO:0000259" key="10">
    <source>
        <dbReference type="PROSITE" id="PS50905"/>
    </source>
</evidence>
<dbReference type="Gene3D" id="1.20.1260.10">
    <property type="match status" value="1"/>
</dbReference>
<feature type="binding site" evidence="9">
    <location>
        <position position="16"/>
    </location>
    <ligand>
        <name>Fe cation</name>
        <dbReference type="ChEBI" id="CHEBI:24875"/>
        <label>1</label>
    </ligand>
</feature>
<dbReference type="EMBL" id="CAADEX010000002">
    <property type="protein sequence ID" value="VFJ42588.1"/>
    <property type="molecule type" value="Genomic_DNA"/>
</dbReference>
<name>A0A450SHQ4_9GAMM</name>
<dbReference type="PANTHER" id="PTHR30295">
    <property type="entry name" value="BACTERIOFERRITIN"/>
    <property type="match status" value="1"/>
</dbReference>
<sequence length="168" mass="19176">MYDKSIALLQQAVRDELSAVHQYMYFHFHCDDQGLELLANLFRRTAIEEMMHVERLAERILFLGGDVEMQPSQPVEKMQDVREMLARAQGMEESSVRDYNQSAFDAGPDSATRTLFESLVADEERHFEQYDFEAKNIKRFGDGYLAQQAMENSRNTQRAAGVAGTGAV</sequence>
<dbReference type="GO" id="GO:0005829">
    <property type="term" value="C:cytosol"/>
    <property type="evidence" value="ECO:0007669"/>
    <property type="project" value="TreeGrafter"/>
</dbReference>
<feature type="domain" description="Ferritin-like diiron" evidence="10">
    <location>
        <begin position="1"/>
        <end position="141"/>
    </location>
</feature>
<keyword evidence="4" id="KW-0349">Heme</keyword>
<accession>A0A450SHQ4</accession>
<evidence type="ECO:0000256" key="2">
    <source>
        <dbReference type="ARBA" id="ARBA00008093"/>
    </source>
</evidence>
<feature type="binding site" description="axial binding residue" evidence="9">
    <location>
        <position position="50"/>
    </location>
    <ligand>
        <name>heme b</name>
        <dbReference type="ChEBI" id="CHEBI:60344"/>
        <note>ligand shared between dimeric partners</note>
    </ligand>
    <ligandPart>
        <name>Fe</name>
        <dbReference type="ChEBI" id="CHEBI:18248"/>
    </ligandPart>
</feature>
<dbReference type="EMBL" id="CAADEY010000037">
    <property type="protein sequence ID" value="VFJ52760.1"/>
    <property type="molecule type" value="Genomic_DNA"/>
</dbReference>
<dbReference type="InterPro" id="IPR002024">
    <property type="entry name" value="Bacterioferritin"/>
</dbReference>
<comment type="cofactor">
    <cofactor evidence="1">
        <name>heme b</name>
        <dbReference type="ChEBI" id="CHEBI:60344"/>
    </cofactor>
</comment>
<dbReference type="Pfam" id="PF00210">
    <property type="entry name" value="Ferritin"/>
    <property type="match status" value="1"/>
</dbReference>
<dbReference type="GO" id="GO:0004322">
    <property type="term" value="F:ferroxidase activity"/>
    <property type="evidence" value="ECO:0007669"/>
    <property type="project" value="UniProtKB-EC"/>
</dbReference>
<evidence type="ECO:0000256" key="9">
    <source>
        <dbReference type="PIRSR" id="PIRSR002560-1"/>
    </source>
</evidence>
<feature type="binding site" evidence="9">
    <location>
        <position position="126"/>
    </location>
    <ligand>
        <name>Fe cation</name>
        <dbReference type="ChEBI" id="CHEBI:24875"/>
        <label>2</label>
    </ligand>
</feature>
<dbReference type="PROSITE" id="PS50905">
    <property type="entry name" value="FERRITIN_LIKE"/>
    <property type="match status" value="1"/>
</dbReference>
<feature type="binding site" evidence="9">
    <location>
        <position position="49"/>
    </location>
    <ligand>
        <name>Fe cation</name>
        <dbReference type="ChEBI" id="CHEBI:24875"/>
        <label>1</label>
    </ligand>
</feature>
<dbReference type="GO" id="GO:0006826">
    <property type="term" value="P:iron ion transport"/>
    <property type="evidence" value="ECO:0007669"/>
    <property type="project" value="InterPro"/>
</dbReference>
<dbReference type="GO" id="GO:0020037">
    <property type="term" value="F:heme binding"/>
    <property type="evidence" value="ECO:0007669"/>
    <property type="project" value="TreeGrafter"/>
</dbReference>
<feature type="binding site" evidence="9">
    <location>
        <position position="123"/>
    </location>
    <ligand>
        <name>Fe cation</name>
        <dbReference type="ChEBI" id="CHEBI:24875"/>
        <label>1</label>
    </ligand>
</feature>
<evidence type="ECO:0000256" key="6">
    <source>
        <dbReference type="ARBA" id="ARBA00023004"/>
    </source>
</evidence>
<evidence type="ECO:0000256" key="8">
    <source>
        <dbReference type="PIRNR" id="PIRNR002560"/>
    </source>
</evidence>
<feature type="binding site" evidence="9">
    <location>
        <position position="92"/>
    </location>
    <ligand>
        <name>Fe cation</name>
        <dbReference type="ChEBI" id="CHEBI:24875"/>
        <label>2</label>
    </ligand>
</feature>
<comment type="catalytic activity">
    <reaction evidence="7">
        <text>Fe(2+)(in) = Fe(2+)(out)</text>
        <dbReference type="Rhea" id="RHEA:28486"/>
        <dbReference type="ChEBI" id="CHEBI:29033"/>
    </reaction>
</comment>
<dbReference type="PRINTS" id="PR00601">
    <property type="entry name" value="BACFERRITIN"/>
</dbReference>
<comment type="function">
    <text evidence="8">Iron-storage protein, whose ferroxidase center binds Fe(2+), oxidizes it using dioxygen to Fe(3+), and participates in the subsequent Fe(3+) oxide mineral core formation within the central cavity of the BFR protein shell.</text>
</comment>
<evidence type="ECO:0000256" key="3">
    <source>
        <dbReference type="ARBA" id="ARBA00022434"/>
    </source>
</evidence>
<dbReference type="EC" id="1.16.3.1" evidence="8"/>
<dbReference type="InterPro" id="IPR012347">
    <property type="entry name" value="Ferritin-like"/>
</dbReference>
<dbReference type="PANTHER" id="PTHR30295:SF0">
    <property type="entry name" value="BACTERIOFERRITIN"/>
    <property type="match status" value="1"/>
</dbReference>
<dbReference type="GO" id="GO:0008199">
    <property type="term" value="F:ferric iron binding"/>
    <property type="evidence" value="ECO:0007669"/>
    <property type="project" value="InterPro"/>
</dbReference>
<dbReference type="InterPro" id="IPR009040">
    <property type="entry name" value="Ferritin-like_diiron"/>
</dbReference>
<feature type="binding site" evidence="9">
    <location>
        <position position="49"/>
    </location>
    <ligand>
        <name>Fe cation</name>
        <dbReference type="ChEBI" id="CHEBI:24875"/>
        <label>2</label>
    </ligand>
</feature>
<reference evidence="12" key="1">
    <citation type="submission" date="2019-02" db="EMBL/GenBank/DDBJ databases">
        <authorList>
            <person name="Gruber-Vodicka R. H."/>
            <person name="Seah K. B. B."/>
        </authorList>
    </citation>
    <scope>NUCLEOTIDE SEQUENCE</scope>
    <source>
        <strain evidence="12">BECK_DK161</strain>
        <strain evidence="11">BECK_DK47</strain>
    </source>
</reference>
<keyword evidence="3 8" id="KW-0409">Iron storage</keyword>
<evidence type="ECO:0000256" key="5">
    <source>
        <dbReference type="ARBA" id="ARBA00022723"/>
    </source>
</evidence>
<dbReference type="AlphaFoldDB" id="A0A450SHQ4"/>
<dbReference type="PIRSF" id="PIRSF002560">
    <property type="entry name" value="Bacterioferritin"/>
    <property type="match status" value="1"/>
</dbReference>
<dbReference type="InterPro" id="IPR008331">
    <property type="entry name" value="Ferritin_DPS_dom"/>
</dbReference>
<feature type="binding site" evidence="9">
    <location>
        <position position="48"/>
    </location>
    <ligand>
        <name>Fe cation</name>
        <dbReference type="ChEBI" id="CHEBI:24875"/>
        <label>3</label>
    </ligand>
</feature>
<evidence type="ECO:0000256" key="7">
    <source>
        <dbReference type="ARBA" id="ARBA00036243"/>
    </source>
</evidence>
<proteinExistence type="inferred from homology"/>
<feature type="binding site" evidence="9">
    <location>
        <position position="123"/>
    </location>
    <ligand>
        <name>Fe cation</name>
        <dbReference type="ChEBI" id="CHEBI:24875"/>
        <label>2</label>
    </ligand>
</feature>
<evidence type="ECO:0000313" key="11">
    <source>
        <dbReference type="EMBL" id="VFJ42588.1"/>
    </source>
</evidence>
<keyword evidence="6 8" id="KW-0408">Iron</keyword>
<evidence type="ECO:0000313" key="12">
    <source>
        <dbReference type="EMBL" id="VFJ52760.1"/>
    </source>
</evidence>
<gene>
    <name evidence="11" type="ORF">BECKDK2373B_GA0170837_100211</name>
    <name evidence="12" type="ORF">BECKDK2373C_GA0170839_103726</name>
</gene>
<evidence type="ECO:0000256" key="4">
    <source>
        <dbReference type="ARBA" id="ARBA00022617"/>
    </source>
</evidence>